<organism evidence="2 3">
    <name type="scientific">Mammaliicoccus lentus</name>
    <name type="common">Staphylococcus lentus</name>
    <dbReference type="NCBI Taxonomy" id="42858"/>
    <lineage>
        <taxon>Bacteria</taxon>
        <taxon>Bacillati</taxon>
        <taxon>Bacillota</taxon>
        <taxon>Bacilli</taxon>
        <taxon>Bacillales</taxon>
        <taxon>Staphylococcaceae</taxon>
        <taxon>Mammaliicoccus</taxon>
    </lineage>
</organism>
<feature type="transmembrane region" description="Helical" evidence="1">
    <location>
        <begin position="95"/>
        <end position="114"/>
    </location>
</feature>
<dbReference type="RefSeq" id="WP_016999998.1">
    <property type="nucleotide sequence ID" value="NZ_CP118848.1"/>
</dbReference>
<dbReference type="Pfam" id="PF01944">
    <property type="entry name" value="SpoIIM"/>
    <property type="match status" value="1"/>
</dbReference>
<feature type="transmembrane region" description="Helical" evidence="1">
    <location>
        <begin position="12"/>
        <end position="33"/>
    </location>
</feature>
<keyword evidence="1" id="KW-0472">Membrane</keyword>
<keyword evidence="1" id="KW-0812">Transmembrane</keyword>
<evidence type="ECO:0000313" key="3">
    <source>
        <dbReference type="Proteomes" id="UP001223261"/>
    </source>
</evidence>
<protein>
    <submittedName>
        <fullName evidence="2">Stage II sporulation protein M</fullName>
    </submittedName>
</protein>
<evidence type="ECO:0000256" key="1">
    <source>
        <dbReference type="SAM" id="Phobius"/>
    </source>
</evidence>
<evidence type="ECO:0000313" key="2">
    <source>
        <dbReference type="EMBL" id="WHI60564.1"/>
    </source>
</evidence>
<feature type="transmembrane region" description="Helical" evidence="1">
    <location>
        <begin position="120"/>
        <end position="140"/>
    </location>
</feature>
<feature type="transmembrane region" description="Helical" evidence="1">
    <location>
        <begin position="70"/>
        <end position="88"/>
    </location>
</feature>
<dbReference type="EMBL" id="CP118848">
    <property type="protein sequence ID" value="WHI60564.1"/>
    <property type="molecule type" value="Genomic_DNA"/>
</dbReference>
<keyword evidence="1" id="KW-1133">Transmembrane helix</keyword>
<feature type="transmembrane region" description="Helical" evidence="1">
    <location>
        <begin position="161"/>
        <end position="187"/>
    </location>
</feature>
<sequence>MKILDKSMTKRIIIFFCISISLMLISGIITYIVNPNIEIIKNIQGLPEDKQRAEGLEKVWQYIINNGFKVPLQMLILSIIPIPFLYSANLISTSILTGFVFTLLIRVDLHLGLIGVGSSIPHTVLELLSYAVFAAALYLLNKSIIRMISNLFRKNKKTKISFLKSIVIVAKVYILLVLPLSIIAAFLETYFTNFLMDLLK</sequence>
<name>A0AAX3W5S9_MAMLE</name>
<dbReference type="Proteomes" id="UP001223261">
    <property type="component" value="Chromosome"/>
</dbReference>
<dbReference type="InterPro" id="IPR002798">
    <property type="entry name" value="SpoIIM-like"/>
</dbReference>
<proteinExistence type="predicted"/>
<dbReference type="AlphaFoldDB" id="A0AAX3W5S9"/>
<accession>A0AAX3W5S9</accession>
<reference evidence="2" key="1">
    <citation type="journal article" date="2023" name="Antibiotics">
        <title>Prevalence and Molecular Characterization of Methicillin-Resistant Staphylococci (MRS) and Mammaliicocci (MRM) in Dromedary Camels from Algeria: First Detection of SCCmec-mecC Hybrid in Methicillin-Resistant Mammaliicoccus lentus.</title>
        <authorList>
            <person name="Belhout C."/>
            <person name="Boyen F."/>
            <person name="Vereecke N."/>
            <person name="Theuns S."/>
            <person name="Taibi N."/>
            <person name="Stegger M."/>
            <person name="de la Fe-Rodriguez P.Y."/>
            <person name="Bouayad L."/>
            <person name="Elgroud R."/>
            <person name="Butaye P."/>
        </authorList>
    </citation>
    <scope>NUCLEOTIDE SEQUENCE</scope>
    <source>
        <strain evidence="2">7048</strain>
    </source>
</reference>
<gene>
    <name evidence="2" type="ORF">PYH69_02740</name>
</gene>